<protein>
    <recommendedName>
        <fullName evidence="2">Heterokaryon incompatibility domain-containing protein</fullName>
    </recommendedName>
</protein>
<dbReference type="InterPro" id="IPR052895">
    <property type="entry name" value="HetReg/Transcr_Mod"/>
</dbReference>
<dbReference type="Pfam" id="PF06985">
    <property type="entry name" value="HET"/>
    <property type="match status" value="1"/>
</dbReference>
<dbReference type="RefSeq" id="XP_030987175.1">
    <property type="nucleotide sequence ID" value="XM_031122223.1"/>
</dbReference>
<sequence>MSQPTYEYRPLDPSGTNIRLLRLLPAADADSPLQSALLHVDLASKPQYEALSYAWGKPVFAQEVDVEGAGVIRITKNLSHALRHLRLETEPRTLWVDAVCINQADVAERGHQVTLMQAIFSSCERCLVWMGPLKPYSDLTASDAGQRWRKWCSDTEANVVEAMALFERIADHDVKLLRTIDKMDENDMVFIQGPHADGYYLPRKETEVLTELFVSAAPWKRAWCVQELACAPRLFFVAGGATLDWKRVEDFLRTDDYADAFHASFGHGRVHPAVESIFSSPKRIQQQRQMLENMRRREGTGMSQEHTAPSIGREQQQSEHPGWERLKFKNRYDERFGERDEDSRGNASTLIDVLARFRHLEASDPRDMVYGLLGLVEGPSPGVTIDYSLSPAELFIKTTTAIIDSRGDLDAICQNPWFDGRPERRPPNLPSWAIDFAGKGKGNLIFAQRGIFAAGRPSCQTPCDVKSVIAGSDAAHVAGLRCHGRHFGQLKSAAIGRDKGGDTNFLFPEEVIAEAFPSGYLSDPKSLYQTTGEPAIQALWRTLAMDCTAYPIRRLTLDEIEAETRRFQELMMLQEEPAGDGESWKEKRISIGKSYEAKRKVWDKMESWRMLQRNQMGGWHFFMTTDGKFIVARKQAQEGDVVAVLDGAKVPVILRPTQGMIDGVGCFTFVCSAYVHGCMDGEEIEGTGTQDLFLI</sequence>
<proteinExistence type="predicted"/>
<dbReference type="Pfam" id="PF26639">
    <property type="entry name" value="Het-6_barrel"/>
    <property type="match status" value="1"/>
</dbReference>
<reference evidence="4" key="2">
    <citation type="submission" date="2019-10" db="EMBL/GenBank/DDBJ databases">
        <authorList>
            <consortium name="NCBI Genome Project"/>
        </authorList>
    </citation>
    <scope>NUCLEOTIDE SEQUENCE</scope>
    <source>
        <strain evidence="4">NI907</strain>
    </source>
</reference>
<evidence type="ECO:0000259" key="2">
    <source>
        <dbReference type="Pfam" id="PF06985"/>
    </source>
</evidence>
<feature type="compositionally biased region" description="Polar residues" evidence="1">
    <location>
        <begin position="301"/>
        <end position="319"/>
    </location>
</feature>
<accession>A0A6P8BIZ2</accession>
<name>A0A6P8BIZ2_PYRGI</name>
<feature type="region of interest" description="Disordered" evidence="1">
    <location>
        <begin position="295"/>
        <end position="324"/>
    </location>
</feature>
<dbReference type="KEGG" id="pgri:PgNI_02156"/>
<evidence type="ECO:0000256" key="1">
    <source>
        <dbReference type="SAM" id="MobiDB-lite"/>
    </source>
</evidence>
<gene>
    <name evidence="4" type="ORF">PgNI_02156</name>
</gene>
<evidence type="ECO:0000313" key="3">
    <source>
        <dbReference type="Proteomes" id="UP000515153"/>
    </source>
</evidence>
<feature type="domain" description="Heterokaryon incompatibility" evidence="2">
    <location>
        <begin position="48"/>
        <end position="227"/>
    </location>
</feature>
<dbReference type="PANTHER" id="PTHR24148:SF73">
    <property type="entry name" value="HET DOMAIN PROTEIN (AFU_ORTHOLOGUE AFUA_8G01020)"/>
    <property type="match status" value="1"/>
</dbReference>
<dbReference type="AlphaFoldDB" id="A0A6P8BIZ2"/>
<reference evidence="4" key="1">
    <citation type="journal article" date="2019" name="Mol. Biol. Evol.">
        <title>Blast fungal genomes show frequent chromosomal changes, gene gains and losses, and effector gene turnover.</title>
        <authorList>
            <person name="Gomez Luciano L.B."/>
            <person name="Jason Tsai I."/>
            <person name="Chuma I."/>
            <person name="Tosa Y."/>
            <person name="Chen Y.H."/>
            <person name="Li J.Y."/>
            <person name="Li M.Y."/>
            <person name="Jade Lu M.Y."/>
            <person name="Nakayashiki H."/>
            <person name="Li W.H."/>
        </authorList>
    </citation>
    <scope>NUCLEOTIDE SEQUENCE</scope>
    <source>
        <strain evidence="4">NI907</strain>
    </source>
</reference>
<dbReference type="InterPro" id="IPR010730">
    <property type="entry name" value="HET"/>
</dbReference>
<reference evidence="4" key="3">
    <citation type="submission" date="2025-08" db="UniProtKB">
        <authorList>
            <consortium name="RefSeq"/>
        </authorList>
    </citation>
    <scope>IDENTIFICATION</scope>
    <source>
        <strain evidence="4">NI907</strain>
    </source>
</reference>
<dbReference type="PANTHER" id="PTHR24148">
    <property type="entry name" value="ANKYRIN REPEAT DOMAIN-CONTAINING PROTEIN 39 HOMOLOG-RELATED"/>
    <property type="match status" value="1"/>
</dbReference>
<keyword evidence="3" id="KW-1185">Reference proteome</keyword>
<organism evidence="3 4">
    <name type="scientific">Pyricularia grisea</name>
    <name type="common">Crabgrass-specific blast fungus</name>
    <name type="synonym">Magnaporthe grisea</name>
    <dbReference type="NCBI Taxonomy" id="148305"/>
    <lineage>
        <taxon>Eukaryota</taxon>
        <taxon>Fungi</taxon>
        <taxon>Dikarya</taxon>
        <taxon>Ascomycota</taxon>
        <taxon>Pezizomycotina</taxon>
        <taxon>Sordariomycetes</taxon>
        <taxon>Sordariomycetidae</taxon>
        <taxon>Magnaporthales</taxon>
        <taxon>Pyriculariaceae</taxon>
        <taxon>Pyricularia</taxon>
    </lineage>
</organism>
<dbReference type="GeneID" id="41957135"/>
<dbReference type="Proteomes" id="UP000515153">
    <property type="component" value="Unplaced"/>
</dbReference>
<evidence type="ECO:0000313" key="4">
    <source>
        <dbReference type="RefSeq" id="XP_030987175.1"/>
    </source>
</evidence>